<sequence length="205" mass="22533">MKTYLHVILLLLAIAGSVTSGIFDDLANPPRKEETLQETVDRLNRARKEHAEKQGVGNMHEVKLDEELLKTAVSISNCDDKKGSFEILKKSELFSTSDKNRVRPKGYHPLQTRIACTKHLTTCKKYDEDICLLGPHTNPTEDQVKTGTLGAKCNTGVNVDGLCNAPKADPNSANPVSESSIQNGSIQKSILILFFFALAIIMVLV</sequence>
<dbReference type="EMBL" id="PDUG01000008">
    <property type="protein sequence ID" value="PIC14340.1"/>
    <property type="molecule type" value="Genomic_DNA"/>
</dbReference>
<keyword evidence="2" id="KW-0732">Signal</keyword>
<keyword evidence="1" id="KW-0812">Transmembrane</keyword>
<gene>
    <name evidence="3" type="ORF">B9Z55_027277</name>
</gene>
<dbReference type="Proteomes" id="UP000230233">
    <property type="component" value="Unassembled WGS sequence"/>
</dbReference>
<keyword evidence="1" id="KW-0472">Membrane</keyword>
<feature type="chain" id="PRO_5013552541" description="DUF19 domain-containing protein" evidence="2">
    <location>
        <begin position="21"/>
        <end position="205"/>
    </location>
</feature>
<evidence type="ECO:0000256" key="1">
    <source>
        <dbReference type="SAM" id="Phobius"/>
    </source>
</evidence>
<accession>A0A2G5SH17</accession>
<evidence type="ECO:0000313" key="3">
    <source>
        <dbReference type="EMBL" id="PIC14340.1"/>
    </source>
</evidence>
<reference evidence="4" key="1">
    <citation type="submission" date="2017-10" db="EMBL/GenBank/DDBJ databases">
        <title>Rapid genome shrinkage in a self-fertile nematode reveals novel sperm competition proteins.</title>
        <authorList>
            <person name="Yin D."/>
            <person name="Schwarz E.M."/>
            <person name="Thomas C.G."/>
            <person name="Felde R.L."/>
            <person name="Korf I.F."/>
            <person name="Cutter A.D."/>
            <person name="Schartner C.M."/>
            <person name="Ralston E.J."/>
            <person name="Meyer B.J."/>
            <person name="Haag E.S."/>
        </authorList>
    </citation>
    <scope>NUCLEOTIDE SEQUENCE [LARGE SCALE GENOMIC DNA]</scope>
    <source>
        <strain evidence="4">JU1422</strain>
    </source>
</reference>
<evidence type="ECO:0000313" key="4">
    <source>
        <dbReference type="Proteomes" id="UP000230233"/>
    </source>
</evidence>
<name>A0A2G5SH17_9PELO</name>
<dbReference type="AlphaFoldDB" id="A0A2G5SH17"/>
<comment type="caution">
    <text evidence="3">The sequence shown here is derived from an EMBL/GenBank/DDBJ whole genome shotgun (WGS) entry which is preliminary data.</text>
</comment>
<keyword evidence="4" id="KW-1185">Reference proteome</keyword>
<feature type="signal peptide" evidence="2">
    <location>
        <begin position="1"/>
        <end position="20"/>
    </location>
</feature>
<proteinExistence type="predicted"/>
<protein>
    <recommendedName>
        <fullName evidence="5">DUF19 domain-containing protein</fullName>
    </recommendedName>
</protein>
<feature type="transmembrane region" description="Helical" evidence="1">
    <location>
        <begin position="186"/>
        <end position="204"/>
    </location>
</feature>
<organism evidence="3 4">
    <name type="scientific">Caenorhabditis nigoni</name>
    <dbReference type="NCBI Taxonomy" id="1611254"/>
    <lineage>
        <taxon>Eukaryota</taxon>
        <taxon>Metazoa</taxon>
        <taxon>Ecdysozoa</taxon>
        <taxon>Nematoda</taxon>
        <taxon>Chromadorea</taxon>
        <taxon>Rhabditida</taxon>
        <taxon>Rhabditina</taxon>
        <taxon>Rhabditomorpha</taxon>
        <taxon>Rhabditoidea</taxon>
        <taxon>Rhabditidae</taxon>
        <taxon>Peloderinae</taxon>
        <taxon>Caenorhabditis</taxon>
    </lineage>
</organism>
<keyword evidence="1" id="KW-1133">Transmembrane helix</keyword>
<evidence type="ECO:0008006" key="5">
    <source>
        <dbReference type="Google" id="ProtNLM"/>
    </source>
</evidence>
<evidence type="ECO:0000256" key="2">
    <source>
        <dbReference type="SAM" id="SignalP"/>
    </source>
</evidence>